<reference evidence="2 3" key="1">
    <citation type="submission" date="2019-12" db="EMBL/GenBank/DDBJ databases">
        <authorList>
            <person name="Feng G."/>
            <person name="Zhu H."/>
        </authorList>
    </citation>
    <scope>NUCLEOTIDE SEQUENCE [LARGE SCALE GENOMIC DNA]</scope>
    <source>
        <strain evidence="2 3">FGD1</strain>
    </source>
</reference>
<evidence type="ECO:0000313" key="2">
    <source>
        <dbReference type="EMBL" id="MYL98305.1"/>
    </source>
</evidence>
<feature type="transmembrane region" description="Helical" evidence="1">
    <location>
        <begin position="12"/>
        <end position="33"/>
    </location>
</feature>
<comment type="caution">
    <text evidence="2">The sequence shown here is derived from an EMBL/GenBank/DDBJ whole genome shotgun (WGS) entry which is preliminary data.</text>
</comment>
<proteinExistence type="predicted"/>
<keyword evidence="1" id="KW-0812">Transmembrane</keyword>
<evidence type="ECO:0000256" key="1">
    <source>
        <dbReference type="SAM" id="Phobius"/>
    </source>
</evidence>
<protein>
    <submittedName>
        <fullName evidence="2">Uncharacterized protein</fullName>
    </submittedName>
</protein>
<evidence type="ECO:0000313" key="3">
    <source>
        <dbReference type="Proteomes" id="UP000465810"/>
    </source>
</evidence>
<accession>A0A7X4K7M5</accession>
<keyword evidence="1" id="KW-0472">Membrane</keyword>
<organism evidence="2 3">
    <name type="scientific">Novosphingobium silvae</name>
    <dbReference type="NCBI Taxonomy" id="2692619"/>
    <lineage>
        <taxon>Bacteria</taxon>
        <taxon>Pseudomonadati</taxon>
        <taxon>Pseudomonadota</taxon>
        <taxon>Alphaproteobacteria</taxon>
        <taxon>Sphingomonadales</taxon>
        <taxon>Sphingomonadaceae</taxon>
        <taxon>Novosphingobium</taxon>
    </lineage>
</organism>
<gene>
    <name evidence="2" type="ORF">GR702_11070</name>
</gene>
<sequence>MQKQRLKQRQTAMNIVALLLFTIAGAAASFTLWESMRTALSRLKVLHRQLAATPRELPIHVATLNDRDTDDVGELARSRLAHRYLRARLGSQPVRLPSSSSQAA</sequence>
<keyword evidence="3" id="KW-1185">Reference proteome</keyword>
<dbReference type="EMBL" id="WVTD01000007">
    <property type="protein sequence ID" value="MYL98305.1"/>
    <property type="molecule type" value="Genomic_DNA"/>
</dbReference>
<dbReference type="AlphaFoldDB" id="A0A7X4K7M5"/>
<name>A0A7X4K7M5_9SPHN</name>
<dbReference type="RefSeq" id="WP_160985951.1">
    <property type="nucleotide sequence ID" value="NZ_WVTD01000007.1"/>
</dbReference>
<keyword evidence="1" id="KW-1133">Transmembrane helix</keyword>
<dbReference type="Proteomes" id="UP000465810">
    <property type="component" value="Unassembled WGS sequence"/>
</dbReference>